<dbReference type="InterPro" id="IPR013324">
    <property type="entry name" value="RNA_pol_sigma_r3/r4-like"/>
</dbReference>
<dbReference type="GO" id="GO:0006352">
    <property type="term" value="P:DNA-templated transcription initiation"/>
    <property type="evidence" value="ECO:0007669"/>
    <property type="project" value="InterPro"/>
</dbReference>
<evidence type="ECO:0000313" key="9">
    <source>
        <dbReference type="Proteomes" id="UP000540685"/>
    </source>
</evidence>
<dbReference type="GO" id="GO:0016987">
    <property type="term" value="F:sigma factor activity"/>
    <property type="evidence" value="ECO:0007669"/>
    <property type="project" value="UniProtKB-KW"/>
</dbReference>
<feature type="region of interest" description="Disordered" evidence="6">
    <location>
        <begin position="334"/>
        <end position="618"/>
    </location>
</feature>
<comment type="similarity">
    <text evidence="1">Belongs to the sigma-70 factor family. ECF subfamily.</text>
</comment>
<comment type="caution">
    <text evidence="8">The sequence shown here is derived from an EMBL/GenBank/DDBJ whole genome shotgun (WGS) entry which is preliminary data.</text>
</comment>
<evidence type="ECO:0000256" key="7">
    <source>
        <dbReference type="SAM" id="Phobius"/>
    </source>
</evidence>
<sequence length="618" mass="65292">MNDGVLVEALRARDPRALAALYDCYAESVYRYCCAMLGAPDCAQVALRDTFIAAEAHIHALADSRRLEAWLYALARRECVRRGPAADADPRSSASEAPPVCDPWQSAPVAAPDGDADLRVVAWHAVRSMSPGDREILELSCRHGLGPADLAAVLGVGVKTAGALYESARERLRDVVTAEVLVRRGPHDCAGRARLAAGFSGEFTRETRERVVRHVGRCDICAPHRVRQISAAKVFDLLPLTDVPPTLRVRVMSCFTDPELVPYRRHVAGRVGLLDGAGFPVPGVRRSRGRSRAMAGAAVAVAASAALVLIFVQVAAEPGDRRAGAAVERLPAQVEPPGAWLPQEPEPGPADKPMTRGPIDEPPAGPVGSLGSTEQVSATEPGEPGFRIGPIPPGPADRPGGGPSRPPADDRLGGSDGGSRGGATDEPGEGPSPRPEDPAAPPARPSPADPPSRPVPPGPPRVGRPDRPHPPHHDRRWRRPSDRPCRTAPRPLLPRPPHTHSRPSEDDRGGTPWPRYTGPGPRYGYRPPSWSGQNGVRRPPYTASGPREGWRTREHYRSSRGGREGVPGGPSVSPGASSAVPRASYASPGGPSASPGASYGEPEPLQSDSGLTEGPSVP</sequence>
<feature type="compositionally biased region" description="Basic and acidic residues" evidence="6">
    <location>
        <begin position="548"/>
        <end position="563"/>
    </location>
</feature>
<feature type="compositionally biased region" description="Low complexity" evidence="6">
    <location>
        <begin position="510"/>
        <end position="528"/>
    </location>
</feature>
<keyword evidence="7" id="KW-1133">Transmembrane helix</keyword>
<feature type="compositionally biased region" description="Low complexity" evidence="6">
    <location>
        <begin position="85"/>
        <end position="99"/>
    </location>
</feature>
<evidence type="ECO:0000256" key="3">
    <source>
        <dbReference type="ARBA" id="ARBA00023082"/>
    </source>
</evidence>
<evidence type="ECO:0000256" key="1">
    <source>
        <dbReference type="ARBA" id="ARBA00010641"/>
    </source>
</evidence>
<keyword evidence="3" id="KW-0731">Sigma factor</keyword>
<feature type="region of interest" description="Disordered" evidence="6">
    <location>
        <begin position="84"/>
        <end position="106"/>
    </location>
</feature>
<feature type="compositionally biased region" description="Low complexity" evidence="6">
    <location>
        <begin position="380"/>
        <end position="389"/>
    </location>
</feature>
<dbReference type="Gene3D" id="1.10.1740.10">
    <property type="match status" value="1"/>
</dbReference>
<name>A0A7W9IH35_9ACTN</name>
<evidence type="ECO:0000256" key="5">
    <source>
        <dbReference type="ARBA" id="ARBA00023163"/>
    </source>
</evidence>
<dbReference type="PANTHER" id="PTHR43133:SF8">
    <property type="entry name" value="RNA POLYMERASE SIGMA FACTOR HI_1459-RELATED"/>
    <property type="match status" value="1"/>
</dbReference>
<keyword evidence="7" id="KW-0472">Membrane</keyword>
<dbReference type="SUPFAM" id="SSF88946">
    <property type="entry name" value="Sigma2 domain of RNA polymerase sigma factors"/>
    <property type="match status" value="1"/>
</dbReference>
<evidence type="ECO:0000256" key="2">
    <source>
        <dbReference type="ARBA" id="ARBA00023015"/>
    </source>
</evidence>
<organism evidence="8 9">
    <name type="scientific">Streptosporangium becharense</name>
    <dbReference type="NCBI Taxonomy" id="1816182"/>
    <lineage>
        <taxon>Bacteria</taxon>
        <taxon>Bacillati</taxon>
        <taxon>Actinomycetota</taxon>
        <taxon>Actinomycetes</taxon>
        <taxon>Streptosporangiales</taxon>
        <taxon>Streptosporangiaceae</taxon>
        <taxon>Streptosporangium</taxon>
    </lineage>
</organism>
<dbReference type="RefSeq" id="WP_184543183.1">
    <property type="nucleotide sequence ID" value="NZ_JACHMP010000001.1"/>
</dbReference>
<feature type="compositionally biased region" description="Pro residues" evidence="6">
    <location>
        <begin position="430"/>
        <end position="462"/>
    </location>
</feature>
<keyword evidence="8" id="KW-0240">DNA-directed RNA polymerase</keyword>
<dbReference type="InterPro" id="IPR036388">
    <property type="entry name" value="WH-like_DNA-bd_sf"/>
</dbReference>
<proteinExistence type="inferred from homology"/>
<evidence type="ECO:0000313" key="8">
    <source>
        <dbReference type="EMBL" id="MBB5820597.1"/>
    </source>
</evidence>
<keyword evidence="7" id="KW-0812">Transmembrane</keyword>
<gene>
    <name evidence="8" type="ORF">F4562_003659</name>
</gene>
<keyword evidence="5" id="KW-0804">Transcription</keyword>
<evidence type="ECO:0000256" key="4">
    <source>
        <dbReference type="ARBA" id="ARBA00023125"/>
    </source>
</evidence>
<evidence type="ECO:0000256" key="6">
    <source>
        <dbReference type="SAM" id="MobiDB-lite"/>
    </source>
</evidence>
<dbReference type="Proteomes" id="UP000540685">
    <property type="component" value="Unassembled WGS sequence"/>
</dbReference>
<dbReference type="GO" id="GO:0000428">
    <property type="term" value="C:DNA-directed RNA polymerase complex"/>
    <property type="evidence" value="ECO:0007669"/>
    <property type="project" value="UniProtKB-KW"/>
</dbReference>
<keyword evidence="9" id="KW-1185">Reference proteome</keyword>
<dbReference type="GO" id="GO:0003677">
    <property type="term" value="F:DNA binding"/>
    <property type="evidence" value="ECO:0007669"/>
    <property type="project" value="UniProtKB-KW"/>
</dbReference>
<keyword evidence="4" id="KW-0238">DNA-binding</keyword>
<dbReference type="AlphaFoldDB" id="A0A7W9IH35"/>
<feature type="transmembrane region" description="Helical" evidence="7">
    <location>
        <begin position="293"/>
        <end position="312"/>
    </location>
</feature>
<dbReference type="PANTHER" id="PTHR43133">
    <property type="entry name" value="RNA POLYMERASE ECF-TYPE SIGMA FACTO"/>
    <property type="match status" value="1"/>
</dbReference>
<accession>A0A7W9IH35</accession>
<protein>
    <submittedName>
        <fullName evidence="8">DNA-directed RNA polymerase specialized sigma24 family protein</fullName>
    </submittedName>
</protein>
<dbReference type="Gene3D" id="1.10.10.10">
    <property type="entry name" value="Winged helix-like DNA-binding domain superfamily/Winged helix DNA-binding domain"/>
    <property type="match status" value="1"/>
</dbReference>
<dbReference type="InterPro" id="IPR013325">
    <property type="entry name" value="RNA_pol_sigma_r2"/>
</dbReference>
<reference evidence="8 9" key="1">
    <citation type="submission" date="2020-08" db="EMBL/GenBank/DDBJ databases">
        <title>Sequencing the genomes of 1000 actinobacteria strains.</title>
        <authorList>
            <person name="Klenk H.-P."/>
        </authorList>
    </citation>
    <scope>NUCLEOTIDE SEQUENCE [LARGE SCALE GENOMIC DNA]</scope>
    <source>
        <strain evidence="8 9">DSM 46887</strain>
    </source>
</reference>
<keyword evidence="2" id="KW-0805">Transcription regulation</keyword>
<dbReference type="SUPFAM" id="SSF88659">
    <property type="entry name" value="Sigma3 and sigma4 domains of RNA polymerase sigma factors"/>
    <property type="match status" value="1"/>
</dbReference>
<dbReference type="EMBL" id="JACHMP010000001">
    <property type="protein sequence ID" value="MBB5820597.1"/>
    <property type="molecule type" value="Genomic_DNA"/>
</dbReference>
<dbReference type="InterPro" id="IPR039425">
    <property type="entry name" value="RNA_pol_sigma-70-like"/>
</dbReference>
<feature type="compositionally biased region" description="Low complexity" evidence="6">
    <location>
        <begin position="569"/>
        <end position="600"/>
    </location>
</feature>